<sequence>MSLRTLLFRFYHNGKLLVRYIKPGHKIEYLTPPSTGQARLSAPPAGSGHPIQTYFQNARKLFVNGLLNRVTNSLASDLRKRTLQQLLYKDNSKPFLAFVGVSLASGTGILTKEDEFEGVCWEIRHAVNNMFDKLVLVETLPDVDEVKVTDVQIGEFIAKETTPSK</sequence>
<protein>
    <submittedName>
        <fullName evidence="1">Uncharacterized protein</fullName>
    </submittedName>
</protein>
<accession>A0A8D8PQF8</accession>
<name>A0A8D8PQF8_9HEMI</name>
<dbReference type="EMBL" id="HBUF01017760">
    <property type="protein sequence ID" value="CAG6610284.1"/>
    <property type="molecule type" value="Transcribed_RNA"/>
</dbReference>
<organism evidence="1">
    <name type="scientific">Cacopsylla melanoneura</name>
    <dbReference type="NCBI Taxonomy" id="428564"/>
    <lineage>
        <taxon>Eukaryota</taxon>
        <taxon>Metazoa</taxon>
        <taxon>Ecdysozoa</taxon>
        <taxon>Arthropoda</taxon>
        <taxon>Hexapoda</taxon>
        <taxon>Insecta</taxon>
        <taxon>Pterygota</taxon>
        <taxon>Neoptera</taxon>
        <taxon>Paraneoptera</taxon>
        <taxon>Hemiptera</taxon>
        <taxon>Sternorrhyncha</taxon>
        <taxon>Psylloidea</taxon>
        <taxon>Psyllidae</taxon>
        <taxon>Psyllinae</taxon>
        <taxon>Cacopsylla</taxon>
    </lineage>
</organism>
<evidence type="ECO:0000313" key="1">
    <source>
        <dbReference type="EMBL" id="CAG6610284.1"/>
    </source>
</evidence>
<dbReference type="AlphaFoldDB" id="A0A8D8PQF8"/>
<reference evidence="1" key="1">
    <citation type="submission" date="2021-05" db="EMBL/GenBank/DDBJ databases">
        <authorList>
            <person name="Alioto T."/>
            <person name="Alioto T."/>
            <person name="Gomez Garrido J."/>
        </authorList>
    </citation>
    <scope>NUCLEOTIDE SEQUENCE</scope>
</reference>
<proteinExistence type="predicted"/>